<organism evidence="3 4">
    <name type="scientific">Actinokineospora spheciospongiae</name>
    <dbReference type="NCBI Taxonomy" id="909613"/>
    <lineage>
        <taxon>Bacteria</taxon>
        <taxon>Bacillati</taxon>
        <taxon>Actinomycetota</taxon>
        <taxon>Actinomycetes</taxon>
        <taxon>Pseudonocardiales</taxon>
        <taxon>Pseudonocardiaceae</taxon>
        <taxon>Actinokineospora</taxon>
    </lineage>
</organism>
<feature type="compositionally biased region" description="Basic and acidic residues" evidence="1">
    <location>
        <begin position="174"/>
        <end position="191"/>
    </location>
</feature>
<evidence type="ECO:0000313" key="4">
    <source>
        <dbReference type="Proteomes" id="UP000019277"/>
    </source>
</evidence>
<protein>
    <submittedName>
        <fullName evidence="3">Putative secreted protein</fullName>
    </submittedName>
</protein>
<accession>A0A8E3BDY6</accession>
<reference evidence="3 4" key="1">
    <citation type="journal article" date="2014" name="Genome Announc.">
        <title>Draft Genome Sequence of the Antitrypanosomally Active Sponge-Associated Bacterium Actinokineospora sp. Strain EG49.</title>
        <authorList>
            <person name="Harjes J."/>
            <person name="Ryu T."/>
            <person name="Abdelmohsen U.R."/>
            <person name="Moitinho-Silva L."/>
            <person name="Horn H."/>
            <person name="Ravasi T."/>
            <person name="Hentschel U."/>
        </authorList>
    </citation>
    <scope>NUCLEOTIDE SEQUENCE [LARGE SCALE GENOMIC DNA]</scope>
    <source>
        <strain evidence="3 4">EG49</strain>
    </source>
</reference>
<comment type="caution">
    <text evidence="3">The sequence shown here is derived from an EMBL/GenBank/DDBJ whole genome shotgun (WGS) entry which is preliminary data.</text>
</comment>
<dbReference type="Proteomes" id="UP000019277">
    <property type="component" value="Unassembled WGS sequence"/>
</dbReference>
<dbReference type="EMBL" id="AYXG01000226">
    <property type="protein sequence ID" value="EWC58902.1"/>
    <property type="molecule type" value="Genomic_DNA"/>
</dbReference>
<dbReference type="AlphaFoldDB" id="W7IQ77"/>
<dbReference type="STRING" id="909613.UO65_5815"/>
<dbReference type="PATRIC" id="fig|909613.9.peg.5816"/>
<feature type="transmembrane region" description="Helical" evidence="2">
    <location>
        <begin position="6"/>
        <end position="24"/>
    </location>
</feature>
<keyword evidence="2" id="KW-1133">Transmembrane helix</keyword>
<gene>
    <name evidence="3" type="ORF">UO65_5815</name>
</gene>
<keyword evidence="2" id="KW-0812">Transmembrane</keyword>
<dbReference type="eggNOG" id="ENOG50313FX">
    <property type="taxonomic scope" value="Bacteria"/>
</dbReference>
<dbReference type="OrthoDB" id="7502542at2"/>
<feature type="region of interest" description="Disordered" evidence="1">
    <location>
        <begin position="174"/>
        <end position="197"/>
    </location>
</feature>
<proteinExistence type="predicted"/>
<keyword evidence="2" id="KW-0472">Membrane</keyword>
<dbReference type="RefSeq" id="WP_052021907.1">
    <property type="nucleotide sequence ID" value="NZ_AYXG01000226.1"/>
</dbReference>
<sequence length="197" mass="22304">MSTGAIIGIVVAAVVIIALVAVVARMQSRRKHLRERFGPEYDRTVAEHPRKDAERELLEREKEHAKLDIRPLEPQARDRYAAQWRGVQEQFVDRPAPAVQEADRLVTVVMAERGYPTDGSHEDRVRRLSVEHASTMEHYRAAHRVRGKENASTEELREAMVHYRDLFTDLLGGDGHRGGNDGHAVDGDAPHRPTAKR</sequence>
<accession>W7IQ77</accession>
<keyword evidence="4" id="KW-1185">Reference proteome</keyword>
<evidence type="ECO:0000313" key="3">
    <source>
        <dbReference type="EMBL" id="EWC58902.1"/>
    </source>
</evidence>
<name>W7IQ77_9PSEU</name>
<evidence type="ECO:0000256" key="2">
    <source>
        <dbReference type="SAM" id="Phobius"/>
    </source>
</evidence>
<evidence type="ECO:0000256" key="1">
    <source>
        <dbReference type="SAM" id="MobiDB-lite"/>
    </source>
</evidence>